<evidence type="ECO:0000256" key="1">
    <source>
        <dbReference type="SAM" id="MobiDB-lite"/>
    </source>
</evidence>
<feature type="region of interest" description="Disordered" evidence="1">
    <location>
        <begin position="164"/>
        <end position="194"/>
    </location>
</feature>
<dbReference type="AlphaFoldDB" id="A0A0E0AD91"/>
<evidence type="ECO:0000313" key="2">
    <source>
        <dbReference type="EnsemblPlants" id="OGLUM06G25940.1"/>
    </source>
</evidence>
<dbReference type="EnsemblPlants" id="OGLUM06G25940.1">
    <property type="protein sequence ID" value="OGLUM06G25940.1"/>
    <property type="gene ID" value="OGLUM06G25940"/>
</dbReference>
<protein>
    <submittedName>
        <fullName evidence="2">Uncharacterized protein</fullName>
    </submittedName>
</protein>
<dbReference type="HOGENOM" id="CLU_1404443_0_0_1"/>
<feature type="compositionally biased region" description="Low complexity" evidence="1">
    <location>
        <begin position="77"/>
        <end position="89"/>
    </location>
</feature>
<evidence type="ECO:0000313" key="3">
    <source>
        <dbReference type="Proteomes" id="UP000026961"/>
    </source>
</evidence>
<accession>A0A0E0AD91</accession>
<keyword evidence="3" id="KW-1185">Reference proteome</keyword>
<name>A0A0E0AD91_9ORYZ</name>
<dbReference type="Proteomes" id="UP000026961">
    <property type="component" value="Chromosome 6"/>
</dbReference>
<dbReference type="Gramene" id="OGLUM06G25940.1">
    <property type="protein sequence ID" value="OGLUM06G25940.1"/>
    <property type="gene ID" value="OGLUM06G25940"/>
</dbReference>
<proteinExistence type="predicted"/>
<reference evidence="2" key="1">
    <citation type="submission" date="2015-04" db="UniProtKB">
        <authorList>
            <consortium name="EnsemblPlants"/>
        </authorList>
    </citation>
    <scope>IDENTIFICATION</scope>
</reference>
<organism evidence="2">
    <name type="scientific">Oryza glumipatula</name>
    <dbReference type="NCBI Taxonomy" id="40148"/>
    <lineage>
        <taxon>Eukaryota</taxon>
        <taxon>Viridiplantae</taxon>
        <taxon>Streptophyta</taxon>
        <taxon>Embryophyta</taxon>
        <taxon>Tracheophyta</taxon>
        <taxon>Spermatophyta</taxon>
        <taxon>Magnoliopsida</taxon>
        <taxon>Liliopsida</taxon>
        <taxon>Poales</taxon>
        <taxon>Poaceae</taxon>
        <taxon>BOP clade</taxon>
        <taxon>Oryzoideae</taxon>
        <taxon>Oryzeae</taxon>
        <taxon>Oryzinae</taxon>
        <taxon>Oryza</taxon>
    </lineage>
</organism>
<feature type="region of interest" description="Disordered" evidence="1">
    <location>
        <begin position="77"/>
        <end position="118"/>
    </location>
</feature>
<reference evidence="2" key="2">
    <citation type="submission" date="2018-05" db="EMBL/GenBank/DDBJ databases">
        <title>OgluRS3 (Oryza glumaepatula Reference Sequence Version 3).</title>
        <authorList>
            <person name="Zhang J."/>
            <person name="Kudrna D."/>
            <person name="Lee S."/>
            <person name="Talag J."/>
            <person name="Welchert J."/>
            <person name="Wing R.A."/>
        </authorList>
    </citation>
    <scope>NUCLEOTIDE SEQUENCE [LARGE SCALE GENOMIC DNA]</scope>
</reference>
<sequence length="194" mass="21609">MKTKQREELALARSEAEAEKLRWVLRLGRLLPRSRRHIYTGAHSSPRACALSLSRRGRCGDDELADDRGPRACAVVATSAAQPTPTQTADDADADADALRSPRFRTAAPGAPHLTSRGWQYQLERRGGADERQPREVRRWPWTRWVGGSGSRWLHEKTAAAVGSARRWHRTVAPREGSGTAGSMTTKRHWVADK</sequence>